<dbReference type="EMBL" id="JAJSOF020000044">
    <property type="protein sequence ID" value="KAJ4425329.1"/>
    <property type="molecule type" value="Genomic_DNA"/>
</dbReference>
<comment type="caution">
    <text evidence="2">The sequence shown here is derived from an EMBL/GenBank/DDBJ whole genome shotgun (WGS) entry which is preliminary data.</text>
</comment>
<evidence type="ECO:0000313" key="2">
    <source>
        <dbReference type="EMBL" id="KAJ4425329.1"/>
    </source>
</evidence>
<dbReference type="Proteomes" id="UP001148838">
    <property type="component" value="Unassembled WGS sequence"/>
</dbReference>
<proteinExistence type="predicted"/>
<keyword evidence="3" id="KW-1185">Reference proteome</keyword>
<reference evidence="2 3" key="1">
    <citation type="journal article" date="2022" name="Allergy">
        <title>Genome assembly and annotation of Periplaneta americana reveal a comprehensive cockroach allergen profile.</title>
        <authorList>
            <person name="Wang L."/>
            <person name="Xiong Q."/>
            <person name="Saelim N."/>
            <person name="Wang L."/>
            <person name="Nong W."/>
            <person name="Wan A.T."/>
            <person name="Shi M."/>
            <person name="Liu X."/>
            <person name="Cao Q."/>
            <person name="Hui J.H.L."/>
            <person name="Sookrung N."/>
            <person name="Leung T.F."/>
            <person name="Tungtrongchitr A."/>
            <person name="Tsui S.K.W."/>
        </authorList>
    </citation>
    <scope>NUCLEOTIDE SEQUENCE [LARGE SCALE GENOMIC DNA]</scope>
    <source>
        <strain evidence="2">PWHHKU_190912</strain>
    </source>
</reference>
<organism evidence="2 3">
    <name type="scientific">Periplaneta americana</name>
    <name type="common">American cockroach</name>
    <name type="synonym">Blatta americana</name>
    <dbReference type="NCBI Taxonomy" id="6978"/>
    <lineage>
        <taxon>Eukaryota</taxon>
        <taxon>Metazoa</taxon>
        <taxon>Ecdysozoa</taxon>
        <taxon>Arthropoda</taxon>
        <taxon>Hexapoda</taxon>
        <taxon>Insecta</taxon>
        <taxon>Pterygota</taxon>
        <taxon>Neoptera</taxon>
        <taxon>Polyneoptera</taxon>
        <taxon>Dictyoptera</taxon>
        <taxon>Blattodea</taxon>
        <taxon>Blattoidea</taxon>
        <taxon>Blattidae</taxon>
        <taxon>Blattinae</taxon>
        <taxon>Periplaneta</taxon>
    </lineage>
</organism>
<evidence type="ECO:0000256" key="1">
    <source>
        <dbReference type="SAM" id="MobiDB-lite"/>
    </source>
</evidence>
<protein>
    <submittedName>
        <fullName evidence="2">Uncharacterized protein</fullName>
    </submittedName>
</protein>
<feature type="region of interest" description="Disordered" evidence="1">
    <location>
        <begin position="45"/>
        <end position="69"/>
    </location>
</feature>
<sequence>MIDKAVDRFVISLDSDSDDDDGDDNMEVEVEESATAHTNIFIEGDCLLPPSPPQSSGQPLRQRRRWNRVEGSTQRALRLTDFRSGRVTSITDESNRANSRLTDSIEGVLRRGFG</sequence>
<gene>
    <name evidence="2" type="ORF">ANN_28248</name>
</gene>
<accession>A0ABQ8RUH9</accession>
<evidence type="ECO:0000313" key="3">
    <source>
        <dbReference type="Proteomes" id="UP001148838"/>
    </source>
</evidence>
<name>A0ABQ8RUH9_PERAM</name>